<dbReference type="GO" id="GO:0016757">
    <property type="term" value="F:glycosyltransferase activity"/>
    <property type="evidence" value="ECO:0007669"/>
    <property type="project" value="UniProtKB-KW"/>
</dbReference>
<reference evidence="9 10" key="1">
    <citation type="submission" date="2023-07" db="EMBL/GenBank/DDBJ databases">
        <title>Sequencing the genomes of 1000 actinobacteria strains.</title>
        <authorList>
            <person name="Klenk H.-P."/>
        </authorList>
    </citation>
    <scope>NUCLEOTIDE SEQUENCE [LARGE SCALE GENOMIC DNA]</scope>
    <source>
        <strain evidence="9 10">DSM 44388</strain>
    </source>
</reference>
<feature type="transmembrane region" description="Helical" evidence="8">
    <location>
        <begin position="213"/>
        <end position="234"/>
    </location>
</feature>
<feature type="transmembrane region" description="Helical" evidence="8">
    <location>
        <begin position="293"/>
        <end position="315"/>
    </location>
</feature>
<keyword evidence="3 9" id="KW-0328">Glycosyltransferase</keyword>
<keyword evidence="2" id="KW-1003">Cell membrane</keyword>
<proteinExistence type="predicted"/>
<evidence type="ECO:0000256" key="6">
    <source>
        <dbReference type="ARBA" id="ARBA00022989"/>
    </source>
</evidence>
<evidence type="ECO:0000256" key="8">
    <source>
        <dbReference type="SAM" id="Phobius"/>
    </source>
</evidence>
<keyword evidence="10" id="KW-1185">Reference proteome</keyword>
<gene>
    <name evidence="9" type="ORF">J2S57_006753</name>
</gene>
<feature type="transmembrane region" description="Helical" evidence="8">
    <location>
        <begin position="324"/>
        <end position="344"/>
    </location>
</feature>
<comment type="subcellular location">
    <subcellularLocation>
        <location evidence="1">Cell membrane</location>
        <topology evidence="1">Multi-pass membrane protein</topology>
    </subcellularLocation>
</comment>
<evidence type="ECO:0000313" key="9">
    <source>
        <dbReference type="EMBL" id="MDP9831004.1"/>
    </source>
</evidence>
<feature type="transmembrane region" description="Helical" evidence="8">
    <location>
        <begin position="16"/>
        <end position="34"/>
    </location>
</feature>
<keyword evidence="4 9" id="KW-0808">Transferase</keyword>
<evidence type="ECO:0000256" key="5">
    <source>
        <dbReference type="ARBA" id="ARBA00022692"/>
    </source>
</evidence>
<dbReference type="PANTHER" id="PTHR33908">
    <property type="entry name" value="MANNOSYLTRANSFERASE YKCB-RELATED"/>
    <property type="match status" value="1"/>
</dbReference>
<keyword evidence="7 8" id="KW-0472">Membrane</keyword>
<feature type="transmembrane region" description="Helical" evidence="8">
    <location>
        <begin position="350"/>
        <end position="367"/>
    </location>
</feature>
<evidence type="ECO:0000256" key="2">
    <source>
        <dbReference type="ARBA" id="ARBA00022475"/>
    </source>
</evidence>
<dbReference type="EMBL" id="JAUSQZ010000001">
    <property type="protein sequence ID" value="MDP9831004.1"/>
    <property type="molecule type" value="Genomic_DNA"/>
</dbReference>
<feature type="transmembrane region" description="Helical" evidence="8">
    <location>
        <begin position="147"/>
        <end position="165"/>
    </location>
</feature>
<evidence type="ECO:0000256" key="1">
    <source>
        <dbReference type="ARBA" id="ARBA00004651"/>
    </source>
</evidence>
<evidence type="ECO:0000313" key="10">
    <source>
        <dbReference type="Proteomes" id="UP001235712"/>
    </source>
</evidence>
<comment type="caution">
    <text evidence="9">The sequence shown here is derived from an EMBL/GenBank/DDBJ whole genome shotgun (WGS) entry which is preliminary data.</text>
</comment>
<evidence type="ECO:0000256" key="3">
    <source>
        <dbReference type="ARBA" id="ARBA00022676"/>
    </source>
</evidence>
<name>A0ABT9PE71_9ACTN</name>
<accession>A0ABT9PE71</accession>
<dbReference type="PANTHER" id="PTHR33908:SF11">
    <property type="entry name" value="MEMBRANE PROTEIN"/>
    <property type="match status" value="1"/>
</dbReference>
<evidence type="ECO:0000256" key="4">
    <source>
        <dbReference type="ARBA" id="ARBA00022679"/>
    </source>
</evidence>
<feature type="transmembrane region" description="Helical" evidence="8">
    <location>
        <begin position="269"/>
        <end position="287"/>
    </location>
</feature>
<sequence>MRRTGTAERWAFGQHRLGLATGVVTIVVTAWGLARSALWLDEGATVVATQRTWSDLWTLGEGAETPLLPYYVALKLFAGVARTLAPALEHHPEILFRLPSVIVTVLAAWLLAAWASRLAPPRLVVAAGTMLLACSGFSRYGQEARPYAAVLFLAVVATVLWTTLADDPRPRWLVAYALSLTAMVVMHTFSAGLAGAHVLAALVCLPAGRRGPVFWRTAGAGAVGVMLAAPAAVLSSRNGTGPLYVYPDVTPHDALTVFVRLFTLEESPLLGLGPVLILALAGLFQVRPGPFSFIARLAACWAVVPLLAMVPVLVVHPNLLFERYVLFVVPAWALLAGLGVVTLADLVPTRLGAVSALTLLLAGTLALQAGSHREIRQEDGHSEDVRPVLALASQPPYADLPIVSSSRFGSVEIGAYAQADEHRLVTHRVQRDETAIWPAAVPETKARRLLQHHDQVILLQRANSDPGCEQARVPVPVEEIERCQPDLLKKLGFRVQRLEPSGTGWVFALMTRPDQQ</sequence>
<keyword evidence="5 8" id="KW-0812">Transmembrane</keyword>
<feature type="transmembrane region" description="Helical" evidence="8">
    <location>
        <begin position="94"/>
        <end position="116"/>
    </location>
</feature>
<dbReference type="InterPro" id="IPR050297">
    <property type="entry name" value="LipidA_mod_glycosyltrf_83"/>
</dbReference>
<keyword evidence="6 8" id="KW-1133">Transmembrane helix</keyword>
<dbReference type="EC" id="2.4.1.-" evidence="9"/>
<dbReference type="RefSeq" id="WP_307250360.1">
    <property type="nucleotide sequence ID" value="NZ_JAUSQZ010000001.1"/>
</dbReference>
<dbReference type="Proteomes" id="UP001235712">
    <property type="component" value="Unassembled WGS sequence"/>
</dbReference>
<protein>
    <submittedName>
        <fullName evidence="9">Mannosyltransferase</fullName>
        <ecNumber evidence="9">2.4.1.-</ecNumber>
    </submittedName>
</protein>
<evidence type="ECO:0000256" key="7">
    <source>
        <dbReference type="ARBA" id="ARBA00023136"/>
    </source>
</evidence>
<organism evidence="9 10">
    <name type="scientific">Kineosporia succinea</name>
    <dbReference type="NCBI Taxonomy" id="84632"/>
    <lineage>
        <taxon>Bacteria</taxon>
        <taxon>Bacillati</taxon>
        <taxon>Actinomycetota</taxon>
        <taxon>Actinomycetes</taxon>
        <taxon>Kineosporiales</taxon>
        <taxon>Kineosporiaceae</taxon>
        <taxon>Kineosporia</taxon>
    </lineage>
</organism>